<comment type="subcellular location">
    <subcellularLocation>
        <location evidence="1">Cytoplasm</location>
    </subcellularLocation>
</comment>
<evidence type="ECO:0000256" key="5">
    <source>
        <dbReference type="ARBA" id="ARBA00022553"/>
    </source>
</evidence>
<dbReference type="PANTHER" id="PTHR12287:SF22">
    <property type="entry name" value="EPIDERMAL GROWTH FACTOR RECEPTOR KINASE SUBSTRATE 8-LIKE PROTEIN 3"/>
    <property type="match status" value="1"/>
</dbReference>
<feature type="compositionally biased region" description="Basic and acidic residues" evidence="7">
    <location>
        <begin position="426"/>
        <end position="436"/>
    </location>
</feature>
<feature type="region of interest" description="Disordered" evidence="7">
    <location>
        <begin position="189"/>
        <end position="225"/>
    </location>
</feature>
<sequence>MFRNHSPYGSETSSFFSVQSNGFSTMDESASQISNISRPSAKAVYLQRLRYAHSVNKMLETIEHRVEHLFTCDLNGRDLKNIADCVERLKVLDHTGRIWGQEMSLEVHGSNLLLKDFETKEELETFSLSEVKEINSSLDSEAFDSLLIVSVQNRRKPATSVLLFQCEVVRADYVEKDLRRALLEKSESSRLSNGHFAGEHERVRRTDHSVPPLTSPDNGEDDYSEPELNLHRYREEEDFPTPLPTTPLPPPRPYTELDRDVDILNHIINDIEIFMGRIAAAEAKNGKKKKKKKKGKGVDGILPDEEFIDCLHKIKCGFNLLGQLDGKINNPGAPEFVHSLFSALAFVCSHCSELLPPSIVAPLFTPQCIRLLSEEASQEEDQLWQSLGDCWNIPSTKWPEEDEDIPTYILKFYDGWQPPEVNAEAPPRELDSRQESPRPSAGFEPLQSEGHSRQEPTYAKWKRPERQKSQPVHAKKNEMRVKYDFTSRNHRELTITKGEIVELLDKSKQWWKVRNNRGEEGYVPNNVLEDVDSPSYEDFPASPVLTRRSNPAEVKAWLEHMEFNKITVRCLGVLSGSMLLGMSREELKTVCPEEGGRVFFQLQAVRSTLA</sequence>
<dbReference type="PROSITE" id="PS50002">
    <property type="entry name" value="SH3"/>
    <property type="match status" value="1"/>
</dbReference>
<dbReference type="STRING" id="28743.ENSCVAP00000021826"/>
<reference evidence="9" key="1">
    <citation type="submission" date="2025-08" db="UniProtKB">
        <authorList>
            <consortium name="Ensembl"/>
        </authorList>
    </citation>
    <scope>IDENTIFICATION</scope>
</reference>
<feature type="region of interest" description="Disordered" evidence="7">
    <location>
        <begin position="421"/>
        <end position="475"/>
    </location>
</feature>
<dbReference type="Gene3D" id="2.30.29.30">
    <property type="entry name" value="Pleckstrin-homology domain (PH domain)/Phosphotyrosine-binding domain (PTB)"/>
    <property type="match status" value="1"/>
</dbReference>
<dbReference type="SUPFAM" id="SSF50729">
    <property type="entry name" value="PH domain-like"/>
    <property type="match status" value="1"/>
</dbReference>
<dbReference type="CDD" id="cd01210">
    <property type="entry name" value="PTB_EPS8"/>
    <property type="match status" value="1"/>
</dbReference>
<dbReference type="Pfam" id="PF00018">
    <property type="entry name" value="SH3_1"/>
    <property type="match status" value="1"/>
</dbReference>
<dbReference type="SUPFAM" id="SSF47769">
    <property type="entry name" value="SAM/Pointed domain"/>
    <property type="match status" value="1"/>
</dbReference>
<dbReference type="GO" id="GO:0003779">
    <property type="term" value="F:actin binding"/>
    <property type="evidence" value="ECO:0007669"/>
    <property type="project" value="TreeGrafter"/>
</dbReference>
<dbReference type="Gene3D" id="1.10.150.50">
    <property type="entry name" value="Transcription Factor, Ets-1"/>
    <property type="match status" value="1"/>
</dbReference>
<feature type="region of interest" description="Disordered" evidence="7">
    <location>
        <begin position="234"/>
        <end position="253"/>
    </location>
</feature>
<dbReference type="GO" id="GO:0035023">
    <property type="term" value="P:regulation of Rho protein signal transduction"/>
    <property type="evidence" value="ECO:0007669"/>
    <property type="project" value="TreeGrafter"/>
</dbReference>
<dbReference type="SMART" id="SM00326">
    <property type="entry name" value="SH3"/>
    <property type="match status" value="1"/>
</dbReference>
<dbReference type="GeneTree" id="ENSGT00940000158169"/>
<dbReference type="InterPro" id="IPR041418">
    <property type="entry name" value="SAM_3"/>
</dbReference>
<dbReference type="AlphaFoldDB" id="A0A3Q2DPT4"/>
<dbReference type="Gene3D" id="2.30.30.40">
    <property type="entry name" value="SH3 Domains"/>
    <property type="match status" value="1"/>
</dbReference>
<dbReference type="CDD" id="cd09540">
    <property type="entry name" value="SAM_EPS8-like"/>
    <property type="match status" value="1"/>
</dbReference>
<dbReference type="Proteomes" id="UP000265020">
    <property type="component" value="Unassembled WGS sequence"/>
</dbReference>
<feature type="compositionally biased region" description="Basic and acidic residues" evidence="7">
    <location>
        <begin position="197"/>
        <end position="208"/>
    </location>
</feature>
<dbReference type="GO" id="GO:0032587">
    <property type="term" value="C:ruffle membrane"/>
    <property type="evidence" value="ECO:0007669"/>
    <property type="project" value="TreeGrafter"/>
</dbReference>
<dbReference type="InterPro" id="IPR013761">
    <property type="entry name" value="SAM/pointed_sf"/>
</dbReference>
<dbReference type="InterPro" id="IPR033928">
    <property type="entry name" value="EPS8_PTB"/>
</dbReference>
<evidence type="ECO:0000259" key="8">
    <source>
        <dbReference type="PROSITE" id="PS50002"/>
    </source>
</evidence>
<dbReference type="Pfam" id="PF18016">
    <property type="entry name" value="SAM_3"/>
    <property type="match status" value="1"/>
</dbReference>
<dbReference type="CDD" id="cd11764">
    <property type="entry name" value="SH3_Eps8"/>
    <property type="match status" value="1"/>
</dbReference>
<evidence type="ECO:0000313" key="9">
    <source>
        <dbReference type="Ensembl" id="ENSCVAP00000021826.1"/>
    </source>
</evidence>
<reference evidence="9" key="2">
    <citation type="submission" date="2025-09" db="UniProtKB">
        <authorList>
            <consortium name="Ensembl"/>
        </authorList>
    </citation>
    <scope>IDENTIFICATION</scope>
</reference>
<keyword evidence="3 6" id="KW-0728">SH3 domain</keyword>
<evidence type="ECO:0000256" key="7">
    <source>
        <dbReference type="SAM" id="MobiDB-lite"/>
    </source>
</evidence>
<accession>A0A3Q2DPT4</accession>
<organism evidence="9 10">
    <name type="scientific">Cyprinodon variegatus</name>
    <name type="common">Sheepshead minnow</name>
    <dbReference type="NCBI Taxonomy" id="28743"/>
    <lineage>
        <taxon>Eukaryota</taxon>
        <taxon>Metazoa</taxon>
        <taxon>Chordata</taxon>
        <taxon>Craniata</taxon>
        <taxon>Vertebrata</taxon>
        <taxon>Euteleostomi</taxon>
        <taxon>Actinopterygii</taxon>
        <taxon>Neopterygii</taxon>
        <taxon>Teleostei</taxon>
        <taxon>Neoteleostei</taxon>
        <taxon>Acanthomorphata</taxon>
        <taxon>Ovalentaria</taxon>
        <taxon>Atherinomorphae</taxon>
        <taxon>Cyprinodontiformes</taxon>
        <taxon>Cyprinodontidae</taxon>
        <taxon>Cyprinodon</taxon>
    </lineage>
</organism>
<comment type="similarity">
    <text evidence="2">Belongs to the EPS8 family.</text>
</comment>
<evidence type="ECO:0000256" key="2">
    <source>
        <dbReference type="ARBA" id="ARBA00006197"/>
    </source>
</evidence>
<dbReference type="GO" id="GO:0007266">
    <property type="term" value="P:Rho protein signal transduction"/>
    <property type="evidence" value="ECO:0007669"/>
    <property type="project" value="TreeGrafter"/>
</dbReference>
<evidence type="ECO:0000256" key="6">
    <source>
        <dbReference type="PROSITE-ProRule" id="PRU00192"/>
    </source>
</evidence>
<evidence type="ECO:0000313" key="10">
    <source>
        <dbReference type="Proteomes" id="UP000265020"/>
    </source>
</evidence>
<dbReference type="InterPro" id="IPR001452">
    <property type="entry name" value="SH3_domain"/>
</dbReference>
<dbReference type="InterPro" id="IPR011993">
    <property type="entry name" value="PH-like_dom_sf"/>
</dbReference>
<dbReference type="InterPro" id="IPR035462">
    <property type="entry name" value="Eps8_SH3"/>
</dbReference>
<name>A0A3Q2DPT4_CYPVA</name>
<evidence type="ECO:0000256" key="1">
    <source>
        <dbReference type="ARBA" id="ARBA00004496"/>
    </source>
</evidence>
<dbReference type="SUPFAM" id="SSF50044">
    <property type="entry name" value="SH3-domain"/>
    <property type="match status" value="1"/>
</dbReference>
<feature type="domain" description="SH3" evidence="8">
    <location>
        <begin position="474"/>
        <end position="533"/>
    </location>
</feature>
<feature type="compositionally biased region" description="Pro residues" evidence="7">
    <location>
        <begin position="241"/>
        <end position="253"/>
    </location>
</feature>
<dbReference type="GO" id="GO:0031982">
    <property type="term" value="C:vesicle"/>
    <property type="evidence" value="ECO:0007669"/>
    <property type="project" value="TreeGrafter"/>
</dbReference>
<dbReference type="InterPro" id="IPR039801">
    <property type="entry name" value="EPS8-like"/>
</dbReference>
<evidence type="ECO:0000256" key="4">
    <source>
        <dbReference type="ARBA" id="ARBA00022490"/>
    </source>
</evidence>
<keyword evidence="4" id="KW-0963">Cytoplasm</keyword>
<dbReference type="InterPro" id="IPR036028">
    <property type="entry name" value="SH3-like_dom_sf"/>
</dbReference>
<dbReference type="InterPro" id="IPR055093">
    <property type="entry name" value="EPS8_2nd"/>
</dbReference>
<dbReference type="Pfam" id="PF08416">
    <property type="entry name" value="PTB"/>
    <property type="match status" value="1"/>
</dbReference>
<evidence type="ECO:0000256" key="3">
    <source>
        <dbReference type="ARBA" id="ARBA00022443"/>
    </source>
</evidence>
<protein>
    <submittedName>
        <fullName evidence="9">EPS8 signaling adaptor L3a</fullName>
    </submittedName>
</protein>
<dbReference type="GO" id="GO:1900029">
    <property type="term" value="P:positive regulation of ruffle assembly"/>
    <property type="evidence" value="ECO:0007669"/>
    <property type="project" value="TreeGrafter"/>
</dbReference>
<dbReference type="Ensembl" id="ENSCVAT00000010820.1">
    <property type="protein sequence ID" value="ENSCVAP00000021826.1"/>
    <property type="gene ID" value="ENSCVAG00000004129.1"/>
</dbReference>
<dbReference type="GO" id="GO:0005737">
    <property type="term" value="C:cytoplasm"/>
    <property type="evidence" value="ECO:0007669"/>
    <property type="project" value="UniProtKB-SubCell"/>
</dbReference>
<dbReference type="Pfam" id="PF22975">
    <property type="entry name" value="EPS8_2nd"/>
    <property type="match status" value="1"/>
</dbReference>
<keyword evidence="10" id="KW-1185">Reference proteome</keyword>
<dbReference type="PANTHER" id="PTHR12287">
    <property type="entry name" value="EPIDERMAL GROWTH FACTOR RECEPTOR KINASE SUBSTRATE EPS8-RELATED PROTEIN"/>
    <property type="match status" value="1"/>
</dbReference>
<dbReference type="InterPro" id="IPR013625">
    <property type="entry name" value="PTB"/>
</dbReference>
<proteinExistence type="inferred from homology"/>
<dbReference type="OMA" id="WWKVRNN"/>
<keyword evidence="5" id="KW-0597">Phosphoprotein</keyword>